<gene>
    <name evidence="10" type="ORF">HNQ41_001289</name>
</gene>
<dbReference type="RefSeq" id="WP_184663564.1">
    <property type="nucleotide sequence ID" value="NZ_JACHHB010000004.1"/>
</dbReference>
<accession>A0A840QP01</accession>
<feature type="transmembrane region" description="Helical" evidence="8">
    <location>
        <begin position="233"/>
        <end position="260"/>
    </location>
</feature>
<dbReference type="PROSITE" id="PS50293">
    <property type="entry name" value="TPR_REGION"/>
    <property type="match status" value="1"/>
</dbReference>
<keyword evidence="3 8" id="KW-0812">Transmembrane</keyword>
<keyword evidence="10" id="KW-0645">Protease</keyword>
<evidence type="ECO:0000256" key="4">
    <source>
        <dbReference type="ARBA" id="ARBA00022801"/>
    </source>
</evidence>
<dbReference type="PANTHER" id="PTHR43731:SF14">
    <property type="entry name" value="PRESENILIN-ASSOCIATED RHOMBOID-LIKE PROTEIN, MITOCHONDRIAL"/>
    <property type="match status" value="1"/>
</dbReference>
<sequence>MPMLDIHLKFWDLAYRLVIREGMRVVQFNNHADELWLEDDRCQRPKLIRLHRKDLDWRNELKKSIDNTKERAKKIKKSNGLHQANVYHIIVSAYSPVDEWESLVQTPLPLTVSSKKQEMKTIVLTDENIQETLYPLATEWELNEVPSLVNPYYVDDPEQYIQMFRRHIKQTMKQRIQQERNIFLYGRPVFTFGLLGVIFLMYMLTELEGGSTSVKTLIDFGAKFNPLIQEGEWWRFISAMFLHIGFFHLFMNSLALFYLGGAVERIFGTSRFVFIYFIAGLTGSIASFVFNENISAGASGAIFGCFGALLYFGLRHKRLFFRTMGMNVIVILAINLGLGFVVPMIDNGAHIGGLIGGFVASAMIALPKNSHVKSQIGAWVLAPLALSILTAIGFLQEQGEEAYLPYVQVGQEQAMEEDFQSARESVRKALANGVDEPEAYFVLANTEAALEEYHDAKEHFQTVVNKDPSFHEAYYNLTLVYVELGQFNEAESSIERALEIDSDNRQYRLLLEEIQQHQ</sequence>
<dbReference type="GO" id="GO:0004252">
    <property type="term" value="F:serine-type endopeptidase activity"/>
    <property type="evidence" value="ECO:0007669"/>
    <property type="project" value="InterPro"/>
</dbReference>
<dbReference type="EMBL" id="JACHHB010000004">
    <property type="protein sequence ID" value="MBB5173126.1"/>
    <property type="molecule type" value="Genomic_DNA"/>
</dbReference>
<dbReference type="AlphaFoldDB" id="A0A840QP01"/>
<dbReference type="SUPFAM" id="SSF48452">
    <property type="entry name" value="TPR-like"/>
    <property type="match status" value="1"/>
</dbReference>
<protein>
    <submittedName>
        <fullName evidence="10">Rhomboid protease GluP</fullName>
        <ecNumber evidence="10">3.4.21.105</ecNumber>
    </submittedName>
</protein>
<dbReference type="PANTHER" id="PTHR43731">
    <property type="entry name" value="RHOMBOID PROTEASE"/>
    <property type="match status" value="1"/>
</dbReference>
<dbReference type="Pfam" id="PF01694">
    <property type="entry name" value="Rhomboid"/>
    <property type="match status" value="1"/>
</dbReference>
<feature type="transmembrane region" description="Helical" evidence="8">
    <location>
        <begin position="296"/>
        <end position="314"/>
    </location>
</feature>
<evidence type="ECO:0000256" key="3">
    <source>
        <dbReference type="ARBA" id="ARBA00022692"/>
    </source>
</evidence>
<evidence type="ECO:0000313" key="11">
    <source>
        <dbReference type="Proteomes" id="UP000551878"/>
    </source>
</evidence>
<dbReference type="Gene3D" id="1.20.1540.10">
    <property type="entry name" value="Rhomboid-like"/>
    <property type="match status" value="1"/>
</dbReference>
<evidence type="ECO:0000256" key="7">
    <source>
        <dbReference type="PROSITE-ProRule" id="PRU00339"/>
    </source>
</evidence>
<keyword evidence="5 8" id="KW-1133">Transmembrane helix</keyword>
<dbReference type="InterPro" id="IPR050925">
    <property type="entry name" value="Rhomboid_protease_S54"/>
</dbReference>
<keyword evidence="11" id="KW-1185">Reference proteome</keyword>
<comment type="caution">
    <text evidence="10">The sequence shown here is derived from an EMBL/GenBank/DDBJ whole genome shotgun (WGS) entry which is preliminary data.</text>
</comment>
<evidence type="ECO:0000256" key="6">
    <source>
        <dbReference type="ARBA" id="ARBA00023136"/>
    </source>
</evidence>
<dbReference type="EC" id="3.4.21.105" evidence="10"/>
<name>A0A840QP01_9BACI</name>
<feature type="repeat" description="TPR" evidence="7">
    <location>
        <begin position="471"/>
        <end position="504"/>
    </location>
</feature>
<dbReference type="Proteomes" id="UP000551878">
    <property type="component" value="Unassembled WGS sequence"/>
</dbReference>
<feature type="transmembrane region" description="Helical" evidence="8">
    <location>
        <begin position="182"/>
        <end position="204"/>
    </location>
</feature>
<keyword evidence="7" id="KW-0802">TPR repeat</keyword>
<organism evidence="10 11">
    <name type="scientific">Texcoconibacillus texcoconensis</name>
    <dbReference type="NCBI Taxonomy" id="1095777"/>
    <lineage>
        <taxon>Bacteria</taxon>
        <taxon>Bacillati</taxon>
        <taxon>Bacillota</taxon>
        <taxon>Bacilli</taxon>
        <taxon>Bacillales</taxon>
        <taxon>Bacillaceae</taxon>
        <taxon>Texcoconibacillus</taxon>
    </lineage>
</organism>
<dbReference type="SMART" id="SM00028">
    <property type="entry name" value="TPR"/>
    <property type="match status" value="2"/>
</dbReference>
<proteinExistence type="inferred from homology"/>
<feature type="domain" description="Peptidase S54 rhomboid" evidence="9">
    <location>
        <begin position="231"/>
        <end position="364"/>
    </location>
</feature>
<evidence type="ECO:0000256" key="2">
    <source>
        <dbReference type="ARBA" id="ARBA00009045"/>
    </source>
</evidence>
<dbReference type="PROSITE" id="PS50005">
    <property type="entry name" value="TPR"/>
    <property type="match status" value="2"/>
</dbReference>
<dbReference type="Gene3D" id="1.25.40.10">
    <property type="entry name" value="Tetratricopeptide repeat domain"/>
    <property type="match status" value="1"/>
</dbReference>
<dbReference type="GO" id="GO:0016020">
    <property type="term" value="C:membrane"/>
    <property type="evidence" value="ECO:0007669"/>
    <property type="project" value="UniProtKB-SubCell"/>
</dbReference>
<keyword evidence="6 8" id="KW-0472">Membrane</keyword>
<dbReference type="InterPro" id="IPR035952">
    <property type="entry name" value="Rhomboid-like_sf"/>
</dbReference>
<dbReference type="InterPro" id="IPR019734">
    <property type="entry name" value="TPR_rpt"/>
</dbReference>
<dbReference type="GO" id="GO:0006508">
    <property type="term" value="P:proteolysis"/>
    <property type="evidence" value="ECO:0007669"/>
    <property type="project" value="UniProtKB-KW"/>
</dbReference>
<dbReference type="Pfam" id="PF14559">
    <property type="entry name" value="TPR_19"/>
    <property type="match status" value="1"/>
</dbReference>
<feature type="transmembrane region" description="Helical" evidence="8">
    <location>
        <begin position="326"/>
        <end position="342"/>
    </location>
</feature>
<dbReference type="InterPro" id="IPR011990">
    <property type="entry name" value="TPR-like_helical_dom_sf"/>
</dbReference>
<feature type="repeat" description="TPR" evidence="7">
    <location>
        <begin position="437"/>
        <end position="470"/>
    </location>
</feature>
<dbReference type="SUPFAM" id="SSF144091">
    <property type="entry name" value="Rhomboid-like"/>
    <property type="match status" value="1"/>
</dbReference>
<evidence type="ECO:0000259" key="9">
    <source>
        <dbReference type="Pfam" id="PF01694"/>
    </source>
</evidence>
<dbReference type="InterPro" id="IPR022764">
    <property type="entry name" value="Peptidase_S54_rhomboid_dom"/>
</dbReference>
<evidence type="ECO:0000256" key="5">
    <source>
        <dbReference type="ARBA" id="ARBA00022989"/>
    </source>
</evidence>
<evidence type="ECO:0000256" key="8">
    <source>
        <dbReference type="SAM" id="Phobius"/>
    </source>
</evidence>
<comment type="similarity">
    <text evidence="2">Belongs to the peptidase S54 family.</text>
</comment>
<keyword evidence="4 10" id="KW-0378">Hydrolase</keyword>
<reference evidence="10 11" key="1">
    <citation type="submission" date="2020-08" db="EMBL/GenBank/DDBJ databases">
        <title>Genomic Encyclopedia of Type Strains, Phase IV (KMG-IV): sequencing the most valuable type-strain genomes for metagenomic binning, comparative biology and taxonomic classification.</title>
        <authorList>
            <person name="Goeker M."/>
        </authorList>
    </citation>
    <scope>NUCLEOTIDE SEQUENCE [LARGE SCALE GENOMIC DNA]</scope>
    <source>
        <strain evidence="10 11">DSM 24696</strain>
    </source>
</reference>
<feature type="transmembrane region" description="Helical" evidence="8">
    <location>
        <begin position="378"/>
        <end position="395"/>
    </location>
</feature>
<evidence type="ECO:0000256" key="1">
    <source>
        <dbReference type="ARBA" id="ARBA00004141"/>
    </source>
</evidence>
<comment type="subcellular location">
    <subcellularLocation>
        <location evidence="1">Membrane</location>
        <topology evidence="1">Multi-pass membrane protein</topology>
    </subcellularLocation>
</comment>
<feature type="transmembrane region" description="Helical" evidence="8">
    <location>
        <begin position="348"/>
        <end position="366"/>
    </location>
</feature>
<feature type="transmembrane region" description="Helical" evidence="8">
    <location>
        <begin position="272"/>
        <end position="290"/>
    </location>
</feature>
<evidence type="ECO:0000313" key="10">
    <source>
        <dbReference type="EMBL" id="MBB5173126.1"/>
    </source>
</evidence>